<accession>A0A6A4QKK2</accession>
<feature type="signal peptide" evidence="1">
    <location>
        <begin position="1"/>
        <end position="21"/>
    </location>
</feature>
<reference evidence="3" key="1">
    <citation type="journal article" date="2020" name="Nat. Commun.">
        <title>Genome sequence of the cluster root forming white lupin.</title>
        <authorList>
            <person name="Hufnagel B."/>
            <person name="Marques A."/>
            <person name="Soriano A."/>
            <person name="Marques L."/>
            <person name="Divol F."/>
            <person name="Doumas P."/>
            <person name="Sallet E."/>
            <person name="Mancinotti D."/>
            <person name="Carrere S."/>
            <person name="Marande W."/>
            <person name="Arribat S."/>
            <person name="Keller J."/>
            <person name="Huneau C."/>
            <person name="Blein T."/>
            <person name="Aime D."/>
            <person name="Laguerre M."/>
            <person name="Taylor J."/>
            <person name="Schubert V."/>
            <person name="Nelson M."/>
            <person name="Geu-Flores F."/>
            <person name="Crespi M."/>
            <person name="Gallardo-Guerrero K."/>
            <person name="Delaux P.-M."/>
            <person name="Salse J."/>
            <person name="Berges H."/>
            <person name="Guyot R."/>
            <person name="Gouzy J."/>
            <person name="Peret B."/>
        </authorList>
    </citation>
    <scope>NUCLEOTIDE SEQUENCE [LARGE SCALE GENOMIC DNA]</scope>
    <source>
        <strain evidence="3">cv. Amiga</strain>
    </source>
</reference>
<dbReference type="EMBL" id="WOCE01000005">
    <property type="protein sequence ID" value="KAE9613937.1"/>
    <property type="molecule type" value="Genomic_DNA"/>
</dbReference>
<sequence>MSMTLQISVAMVLHIQGQVVGSRILVHMVAVTLVVENGILVPLVENGIPVVVVEKGKLVVVAEVKCNEPAVVVVGNYIEAVEVEKNRRVVVGETGKMVEGRVWEMEEVVVEVNAGHKLAGVVLHKVVEMVVNN</sequence>
<evidence type="ECO:0000256" key="1">
    <source>
        <dbReference type="SAM" id="SignalP"/>
    </source>
</evidence>
<feature type="chain" id="PRO_5025374733" evidence="1">
    <location>
        <begin position="22"/>
        <end position="133"/>
    </location>
</feature>
<dbReference type="Proteomes" id="UP000447434">
    <property type="component" value="Chromosome 5"/>
</dbReference>
<dbReference type="AlphaFoldDB" id="A0A6A4QKK2"/>
<gene>
    <name evidence="2" type="ORF">Lalb_Chr05g0222701</name>
</gene>
<proteinExistence type="predicted"/>
<protein>
    <submittedName>
        <fullName evidence="2">Uncharacterized protein</fullName>
    </submittedName>
</protein>
<evidence type="ECO:0000313" key="3">
    <source>
        <dbReference type="Proteomes" id="UP000447434"/>
    </source>
</evidence>
<name>A0A6A4QKK2_LUPAL</name>
<keyword evidence="1" id="KW-0732">Signal</keyword>
<evidence type="ECO:0000313" key="2">
    <source>
        <dbReference type="EMBL" id="KAE9613937.1"/>
    </source>
</evidence>
<organism evidence="2 3">
    <name type="scientific">Lupinus albus</name>
    <name type="common">White lupine</name>
    <name type="synonym">Lupinus termis</name>
    <dbReference type="NCBI Taxonomy" id="3870"/>
    <lineage>
        <taxon>Eukaryota</taxon>
        <taxon>Viridiplantae</taxon>
        <taxon>Streptophyta</taxon>
        <taxon>Embryophyta</taxon>
        <taxon>Tracheophyta</taxon>
        <taxon>Spermatophyta</taxon>
        <taxon>Magnoliopsida</taxon>
        <taxon>eudicotyledons</taxon>
        <taxon>Gunneridae</taxon>
        <taxon>Pentapetalae</taxon>
        <taxon>rosids</taxon>
        <taxon>fabids</taxon>
        <taxon>Fabales</taxon>
        <taxon>Fabaceae</taxon>
        <taxon>Papilionoideae</taxon>
        <taxon>50 kb inversion clade</taxon>
        <taxon>genistoids sensu lato</taxon>
        <taxon>core genistoids</taxon>
        <taxon>Genisteae</taxon>
        <taxon>Lupinus</taxon>
    </lineage>
</organism>
<comment type="caution">
    <text evidence="2">The sequence shown here is derived from an EMBL/GenBank/DDBJ whole genome shotgun (WGS) entry which is preliminary data.</text>
</comment>
<keyword evidence="3" id="KW-1185">Reference proteome</keyword>